<dbReference type="EMBL" id="NFLB01000012">
    <property type="protein sequence ID" value="OUQ04343.1"/>
    <property type="molecule type" value="Genomic_DNA"/>
</dbReference>
<name>A0A1Y4QAQ3_9FIRM</name>
<feature type="transmembrane region" description="Helical" evidence="1">
    <location>
        <begin position="258"/>
        <end position="283"/>
    </location>
</feature>
<accession>A0A1Y4QAQ3</accession>
<gene>
    <name evidence="2" type="ORF">B5E91_10540</name>
</gene>
<evidence type="ECO:0008006" key="4">
    <source>
        <dbReference type="Google" id="ProtNLM"/>
    </source>
</evidence>
<protein>
    <recommendedName>
        <fullName evidence="4">DUF1430 domain-containing protein</fullName>
    </recommendedName>
</protein>
<evidence type="ECO:0000313" key="2">
    <source>
        <dbReference type="EMBL" id="OUQ04343.1"/>
    </source>
</evidence>
<feature type="transmembrane region" description="Helical" evidence="1">
    <location>
        <begin position="341"/>
        <end position="360"/>
    </location>
</feature>
<keyword evidence="1" id="KW-1133">Transmembrane helix</keyword>
<reference evidence="3" key="1">
    <citation type="submission" date="2017-04" db="EMBL/GenBank/DDBJ databases">
        <title>Function of individual gut microbiota members based on whole genome sequencing of pure cultures obtained from chicken caecum.</title>
        <authorList>
            <person name="Medvecky M."/>
            <person name="Cejkova D."/>
            <person name="Polansky O."/>
            <person name="Karasova D."/>
            <person name="Kubasova T."/>
            <person name="Cizek A."/>
            <person name="Rychlik I."/>
        </authorList>
    </citation>
    <scope>NUCLEOTIDE SEQUENCE [LARGE SCALE GENOMIC DNA]</scope>
    <source>
        <strain evidence="3">An149</strain>
    </source>
</reference>
<feature type="transmembrane region" description="Helical" evidence="1">
    <location>
        <begin position="625"/>
        <end position="642"/>
    </location>
</feature>
<dbReference type="AlphaFoldDB" id="A0A1Y4QAQ3"/>
<dbReference type="Proteomes" id="UP000196258">
    <property type="component" value="Unassembled WGS sequence"/>
</dbReference>
<dbReference type="Pfam" id="PF07242">
    <property type="entry name" value="DUF1430"/>
    <property type="match status" value="1"/>
</dbReference>
<evidence type="ECO:0000256" key="1">
    <source>
        <dbReference type="SAM" id="Phobius"/>
    </source>
</evidence>
<feature type="transmembrane region" description="Helical" evidence="1">
    <location>
        <begin position="295"/>
        <end position="321"/>
    </location>
</feature>
<comment type="caution">
    <text evidence="2">The sequence shown here is derived from an EMBL/GenBank/DDBJ whole genome shotgun (WGS) entry which is preliminary data.</text>
</comment>
<keyword evidence="1" id="KW-0472">Membrane</keyword>
<dbReference type="InterPro" id="IPR006541">
    <property type="entry name" value="Bacteriocin_ass"/>
</dbReference>
<keyword evidence="1" id="KW-0812">Transmembrane</keyword>
<organism evidence="2 3">
    <name type="scientific">Thomasclavelia spiroformis</name>
    <dbReference type="NCBI Taxonomy" id="29348"/>
    <lineage>
        <taxon>Bacteria</taxon>
        <taxon>Bacillati</taxon>
        <taxon>Bacillota</taxon>
        <taxon>Erysipelotrichia</taxon>
        <taxon>Erysipelotrichales</taxon>
        <taxon>Coprobacillaceae</taxon>
        <taxon>Thomasclavelia</taxon>
    </lineage>
</organism>
<sequence length="663" mass="77607">MKMKKLMYILVVLLSILTFSISYTNQNREAVSILGSFSNNQISKITDKKNYRILIIDEPKQNNQKFLDELISLCQDNDYILATSQMINIDTSTHKEITYIYDQNNLLLDYLNKNYGYKIKLKSFDDGYITTDLSDTKTNGYLKITSQSYLGDNIYEYTGFDNFINKLESVNNDIIYNIYGNDLEKLSKEINNIAQGLIEYEVLDDEMYEESIPVNLDIYIIIVFTVIALLICIINEFLRMKKEITVMKLMGYSKRNLFSNLFSQFVIKIIFIYLFVNIILWFIMVRNLSIRGLSFLGMIILNCLIFIIITVIITVCAYLLLVRNINIKKSLNYNGLLKISFAFKNVIIILLCLVLFYSLAGAKEIFNETRLYLAKKNISDDYYLIENMVNNKNAYKAIEILLKQKDTLACFFYSEANQETELPYIIVNKNYLNLYSDEYKDIQAPALLVPEAYKDEAIEQYKYGTDCKVYYVKGHHTYLNVVNNMRGEIGDPVILLSDKDYYSWSHLLLRNDKEPTYYHNLVADYINENEMRLTDAGESLTIMFRYYTLPLLVKLITYIGIYLIVYLTTIYMYMMLYFYQNAKEISIKKTLGYSFFERYKDVYLINLAGYLLPFSINVFLLKINIFTTLAVILFLIICEVCIESIMMKKFDHKTTVNLLKGSE</sequence>
<feature type="transmembrane region" description="Helical" evidence="1">
    <location>
        <begin position="555"/>
        <end position="579"/>
    </location>
</feature>
<feature type="transmembrane region" description="Helical" evidence="1">
    <location>
        <begin position="218"/>
        <end position="238"/>
    </location>
</feature>
<proteinExistence type="predicted"/>
<evidence type="ECO:0000313" key="3">
    <source>
        <dbReference type="Proteomes" id="UP000196258"/>
    </source>
</evidence>
<feature type="transmembrane region" description="Helical" evidence="1">
    <location>
        <begin position="600"/>
        <end position="619"/>
    </location>
</feature>